<comment type="similarity">
    <text evidence="8">Belongs to the binding-protein-dependent transport system permease family.</text>
</comment>
<comment type="subcellular location">
    <subcellularLocation>
        <location evidence="1">Cell inner membrane</location>
        <topology evidence="1">Multi-pass membrane protein</topology>
    </subcellularLocation>
    <subcellularLocation>
        <location evidence="8">Cell membrane</location>
        <topology evidence="8">Multi-pass membrane protein</topology>
    </subcellularLocation>
</comment>
<sequence length="433" mass="44844">MLPLGFLAVFFAWPVFAILRRGFGGGLFTTLADAETWRLAGFTVAQAALSTVLAVACGMPVAFLLARVRLPGVSLVRTLVLVPFVLPTVVVGLAFRALWPDGGILAIVLANAFFNVAVVSRTVAGLWAHLDSRVVDAARALGASRWRAFGSVTLPALLPSITSAAAVVFLFCATSFGVVLILGGGRYRTLETEIYLRTENLLDLTGAAALSLVQIIAVVAVLLLGALARRRRETALKLRAATATARRPRGGEWVVVAAALAVLASLLTPVAALVLRSGPAGFRALSGTGHDGTLQISGWAAAANSLRTATDATLLAMIVGVSASVLVVTLRRAPGRTAHGLGETVDTALMLPLGVSAVTAGFSYVVALGEFGATSFLARPQTPTLPVAIATLISRPGELNNQMAYAACATLMVVTVLAVMVIDRLGGGRLGEF</sequence>
<evidence type="ECO:0000313" key="10">
    <source>
        <dbReference type="EMBL" id="MFD2419204.1"/>
    </source>
</evidence>
<feature type="transmembrane region" description="Helical" evidence="8">
    <location>
        <begin position="151"/>
        <end position="184"/>
    </location>
</feature>
<keyword evidence="3" id="KW-1003">Cell membrane</keyword>
<gene>
    <name evidence="10" type="ORF">ACFSXZ_23000</name>
</gene>
<dbReference type="PANTHER" id="PTHR43357:SF4">
    <property type="entry name" value="INNER MEMBRANE ABC TRANSPORTER PERMEASE PROTEIN YDCV"/>
    <property type="match status" value="1"/>
</dbReference>
<dbReference type="Proteomes" id="UP001597417">
    <property type="component" value="Unassembled WGS sequence"/>
</dbReference>
<protein>
    <submittedName>
        <fullName evidence="10">ABC transporter permease</fullName>
    </submittedName>
</protein>
<dbReference type="EMBL" id="JBHUKR010000011">
    <property type="protein sequence ID" value="MFD2419204.1"/>
    <property type="molecule type" value="Genomic_DNA"/>
</dbReference>
<reference evidence="11" key="1">
    <citation type="journal article" date="2019" name="Int. J. Syst. Evol. Microbiol.">
        <title>The Global Catalogue of Microorganisms (GCM) 10K type strain sequencing project: providing services to taxonomists for standard genome sequencing and annotation.</title>
        <authorList>
            <consortium name="The Broad Institute Genomics Platform"/>
            <consortium name="The Broad Institute Genome Sequencing Center for Infectious Disease"/>
            <person name="Wu L."/>
            <person name="Ma J."/>
        </authorList>
    </citation>
    <scope>NUCLEOTIDE SEQUENCE [LARGE SCALE GENOMIC DNA]</scope>
    <source>
        <strain evidence="11">CGMCC 4.7645</strain>
    </source>
</reference>
<dbReference type="SUPFAM" id="SSF161098">
    <property type="entry name" value="MetI-like"/>
    <property type="match status" value="2"/>
</dbReference>
<comment type="caution">
    <text evidence="10">The sequence shown here is derived from an EMBL/GenBank/DDBJ whole genome shotgun (WGS) entry which is preliminary data.</text>
</comment>
<evidence type="ECO:0000259" key="9">
    <source>
        <dbReference type="PROSITE" id="PS50928"/>
    </source>
</evidence>
<feature type="transmembrane region" description="Helical" evidence="8">
    <location>
        <begin position="314"/>
        <end position="333"/>
    </location>
</feature>
<proteinExistence type="inferred from homology"/>
<dbReference type="Gene3D" id="1.10.3720.10">
    <property type="entry name" value="MetI-like"/>
    <property type="match status" value="1"/>
</dbReference>
<dbReference type="RefSeq" id="WP_378267579.1">
    <property type="nucleotide sequence ID" value="NZ_JBHUKR010000011.1"/>
</dbReference>
<keyword evidence="7 8" id="KW-0472">Membrane</keyword>
<evidence type="ECO:0000256" key="4">
    <source>
        <dbReference type="ARBA" id="ARBA00022519"/>
    </source>
</evidence>
<dbReference type="PROSITE" id="PS50928">
    <property type="entry name" value="ABC_TM1"/>
    <property type="match status" value="1"/>
</dbReference>
<dbReference type="InterPro" id="IPR000515">
    <property type="entry name" value="MetI-like"/>
</dbReference>
<keyword evidence="6 8" id="KW-1133">Transmembrane helix</keyword>
<evidence type="ECO:0000256" key="5">
    <source>
        <dbReference type="ARBA" id="ARBA00022692"/>
    </source>
</evidence>
<feature type="transmembrane region" description="Helical" evidence="8">
    <location>
        <begin position="41"/>
        <end position="66"/>
    </location>
</feature>
<feature type="transmembrane region" description="Helical" evidence="8">
    <location>
        <begin position="78"/>
        <end position="98"/>
    </location>
</feature>
<dbReference type="InterPro" id="IPR035906">
    <property type="entry name" value="MetI-like_sf"/>
</dbReference>
<dbReference type="Pfam" id="PF00528">
    <property type="entry name" value="BPD_transp_1"/>
    <property type="match status" value="1"/>
</dbReference>
<feature type="transmembrane region" description="Helical" evidence="8">
    <location>
        <begin position="204"/>
        <end position="228"/>
    </location>
</feature>
<keyword evidence="11" id="KW-1185">Reference proteome</keyword>
<keyword evidence="5 8" id="KW-0812">Transmembrane</keyword>
<feature type="transmembrane region" description="Helical" evidence="8">
    <location>
        <begin position="345"/>
        <end position="367"/>
    </location>
</feature>
<feature type="transmembrane region" description="Helical" evidence="8">
    <location>
        <begin position="253"/>
        <end position="275"/>
    </location>
</feature>
<feature type="transmembrane region" description="Helical" evidence="8">
    <location>
        <begin position="403"/>
        <end position="422"/>
    </location>
</feature>
<evidence type="ECO:0000256" key="6">
    <source>
        <dbReference type="ARBA" id="ARBA00022989"/>
    </source>
</evidence>
<evidence type="ECO:0000256" key="2">
    <source>
        <dbReference type="ARBA" id="ARBA00022448"/>
    </source>
</evidence>
<evidence type="ECO:0000256" key="3">
    <source>
        <dbReference type="ARBA" id="ARBA00022475"/>
    </source>
</evidence>
<dbReference type="CDD" id="cd06261">
    <property type="entry name" value="TM_PBP2"/>
    <property type="match status" value="1"/>
</dbReference>
<keyword evidence="4" id="KW-0997">Cell inner membrane</keyword>
<evidence type="ECO:0000256" key="1">
    <source>
        <dbReference type="ARBA" id="ARBA00004429"/>
    </source>
</evidence>
<evidence type="ECO:0000256" key="7">
    <source>
        <dbReference type="ARBA" id="ARBA00023136"/>
    </source>
</evidence>
<accession>A0ABW5FYG0</accession>
<evidence type="ECO:0000313" key="11">
    <source>
        <dbReference type="Proteomes" id="UP001597417"/>
    </source>
</evidence>
<organism evidence="10 11">
    <name type="scientific">Amycolatopsis pigmentata</name>
    <dbReference type="NCBI Taxonomy" id="450801"/>
    <lineage>
        <taxon>Bacteria</taxon>
        <taxon>Bacillati</taxon>
        <taxon>Actinomycetota</taxon>
        <taxon>Actinomycetes</taxon>
        <taxon>Pseudonocardiales</taxon>
        <taxon>Pseudonocardiaceae</taxon>
        <taxon>Amycolatopsis</taxon>
    </lineage>
</organism>
<feature type="transmembrane region" description="Helical" evidence="8">
    <location>
        <begin position="104"/>
        <end position="130"/>
    </location>
</feature>
<dbReference type="PANTHER" id="PTHR43357">
    <property type="entry name" value="INNER MEMBRANE ABC TRANSPORTER PERMEASE PROTEIN YDCV"/>
    <property type="match status" value="1"/>
</dbReference>
<keyword evidence="2 8" id="KW-0813">Transport</keyword>
<evidence type="ECO:0000256" key="8">
    <source>
        <dbReference type="RuleBase" id="RU363032"/>
    </source>
</evidence>
<feature type="domain" description="ABC transmembrane type-1" evidence="9">
    <location>
        <begin position="40"/>
        <end position="225"/>
    </location>
</feature>
<name>A0ABW5FYG0_9PSEU</name>